<organism evidence="1 2">
    <name type="scientific">Candidatus Anaerobutyricum stercoris</name>
    <dbReference type="NCBI Taxonomy" id="2838457"/>
    <lineage>
        <taxon>Bacteria</taxon>
        <taxon>Bacillati</taxon>
        <taxon>Bacillota</taxon>
        <taxon>Clostridia</taxon>
        <taxon>Lachnospirales</taxon>
        <taxon>Lachnospiraceae</taxon>
        <taxon>Anaerobutyricum</taxon>
    </lineage>
</organism>
<sequence>MGKIAEKTKRKKLNFVEKNVVQTGLLITFENVQDDVQSEEPEGMIYNVHIPYGISYRGYGDLFMKMERIYNLLDRPQAEFEMRNLKKTNWKGTVLENTDRWNFEDSCFEDFKKLYISSKRWAYAETLFRRHGSWQGVMKTTKTGSLYYRSDLELMHYIAEYLRETKKKR</sequence>
<comment type="caution">
    <text evidence="1">The sequence shown here is derived from an EMBL/GenBank/DDBJ whole genome shotgun (WGS) entry which is preliminary data.</text>
</comment>
<accession>A0A9D2J8G6</accession>
<reference evidence="1" key="2">
    <citation type="submission" date="2021-04" db="EMBL/GenBank/DDBJ databases">
        <authorList>
            <person name="Gilroy R."/>
        </authorList>
    </citation>
    <scope>NUCLEOTIDE SEQUENCE</scope>
    <source>
        <strain evidence="1">CHK179-28034</strain>
    </source>
</reference>
<protein>
    <submittedName>
        <fullName evidence="1">Uncharacterized protein</fullName>
    </submittedName>
</protein>
<dbReference type="EMBL" id="DXBR01000083">
    <property type="protein sequence ID" value="HIZ40057.1"/>
    <property type="molecule type" value="Genomic_DNA"/>
</dbReference>
<evidence type="ECO:0000313" key="2">
    <source>
        <dbReference type="Proteomes" id="UP000824049"/>
    </source>
</evidence>
<evidence type="ECO:0000313" key="1">
    <source>
        <dbReference type="EMBL" id="HIZ40057.1"/>
    </source>
</evidence>
<proteinExistence type="predicted"/>
<dbReference type="AlphaFoldDB" id="A0A9D2J8G6"/>
<dbReference type="Proteomes" id="UP000824049">
    <property type="component" value="Unassembled WGS sequence"/>
</dbReference>
<name>A0A9D2J8G6_9FIRM</name>
<gene>
    <name evidence="1" type="ORF">H9968_09085</name>
</gene>
<reference evidence="1" key="1">
    <citation type="journal article" date="2021" name="PeerJ">
        <title>Extensive microbial diversity within the chicken gut microbiome revealed by metagenomics and culture.</title>
        <authorList>
            <person name="Gilroy R."/>
            <person name="Ravi A."/>
            <person name="Getino M."/>
            <person name="Pursley I."/>
            <person name="Horton D.L."/>
            <person name="Alikhan N.F."/>
            <person name="Baker D."/>
            <person name="Gharbi K."/>
            <person name="Hall N."/>
            <person name="Watson M."/>
            <person name="Adriaenssens E.M."/>
            <person name="Foster-Nyarko E."/>
            <person name="Jarju S."/>
            <person name="Secka A."/>
            <person name="Antonio M."/>
            <person name="Oren A."/>
            <person name="Chaudhuri R.R."/>
            <person name="La Ragione R."/>
            <person name="Hildebrand F."/>
            <person name="Pallen M.J."/>
        </authorList>
    </citation>
    <scope>NUCLEOTIDE SEQUENCE</scope>
    <source>
        <strain evidence="1">CHK179-28034</strain>
    </source>
</reference>